<dbReference type="EMBL" id="QXGJ01000002">
    <property type="protein sequence ID" value="RSX52034.1"/>
    <property type="molecule type" value="Genomic_DNA"/>
</dbReference>
<evidence type="ECO:0000256" key="1">
    <source>
        <dbReference type="SAM" id="MobiDB-lite"/>
    </source>
</evidence>
<accession>A0A430FGN7</accession>
<keyword evidence="3" id="KW-1185">Reference proteome</keyword>
<gene>
    <name evidence="2" type="ORF">D2E23_0641</name>
</gene>
<organism evidence="2 3">
    <name type="scientific">Bifidobacterium callimiconis</name>
    <dbReference type="NCBI Taxonomy" id="2306973"/>
    <lineage>
        <taxon>Bacteria</taxon>
        <taxon>Bacillati</taxon>
        <taxon>Actinomycetota</taxon>
        <taxon>Actinomycetes</taxon>
        <taxon>Bifidobacteriales</taxon>
        <taxon>Bifidobacteriaceae</taxon>
        <taxon>Bifidobacterium</taxon>
    </lineage>
</organism>
<feature type="region of interest" description="Disordered" evidence="1">
    <location>
        <begin position="1"/>
        <end position="41"/>
    </location>
</feature>
<evidence type="ECO:0000313" key="2">
    <source>
        <dbReference type="EMBL" id="RSX52034.1"/>
    </source>
</evidence>
<name>A0A430FGN7_9BIFI</name>
<evidence type="ECO:0000313" key="3">
    <source>
        <dbReference type="Proteomes" id="UP000288607"/>
    </source>
</evidence>
<dbReference type="Proteomes" id="UP000288607">
    <property type="component" value="Unassembled WGS sequence"/>
</dbReference>
<protein>
    <submittedName>
        <fullName evidence="2">Uncharacterized protein</fullName>
    </submittedName>
</protein>
<reference evidence="2 3" key="1">
    <citation type="submission" date="2018-09" db="EMBL/GenBank/DDBJ databases">
        <title>Characterization of the phylogenetic diversity of five novel species belonging to the genus Bifidobacterium.</title>
        <authorList>
            <person name="Lugli G.A."/>
            <person name="Duranti S."/>
            <person name="Milani C."/>
        </authorList>
    </citation>
    <scope>NUCLEOTIDE SEQUENCE [LARGE SCALE GENOMIC DNA]</scope>
    <source>
        <strain evidence="2 3">2028B</strain>
    </source>
</reference>
<sequence length="368" mass="42315">MVTCEDKNRESAASEMNTLAKGEPTAAGAETKDDTGETVGTEDMSRRICHIGDGEAGHAVLEYVWSSFARYHSSDMRESDYRLIMDDRQWATVCDLLQGYLAMDDLDNAVRVFRDRRMQELADSCLPDAEPTPAPPGLPQGWWTLLEAAYERLGNENGLRRIYACYIVTDRLPWSRKASDVPDSEVPRHGREIDHDYYVRKLKTLSGEHWPEDVRRIVRVHQRYYRDPMFAGRQLSYEELLRSERLSDAAWRYCKVRSHPRYSLLDDAAELMEDMFDVVAEQHAEEACNILLVPLRDADSSILKNDSPELVAQVIEVLRKCQPYVADRVCAECERLYGMYRHRQRLRGELKKLMGELTSGATGVRVKE</sequence>
<comment type="caution">
    <text evidence="2">The sequence shown here is derived from an EMBL/GenBank/DDBJ whole genome shotgun (WGS) entry which is preliminary data.</text>
</comment>
<proteinExistence type="predicted"/>
<dbReference type="AlphaFoldDB" id="A0A430FGN7"/>
<feature type="compositionally biased region" description="Basic and acidic residues" evidence="1">
    <location>
        <begin position="1"/>
        <end position="12"/>
    </location>
</feature>